<evidence type="ECO:0000313" key="2">
    <source>
        <dbReference type="Proteomes" id="UP001501337"/>
    </source>
</evidence>
<comment type="caution">
    <text evidence="1">The sequence shown here is derived from an EMBL/GenBank/DDBJ whole genome shotgun (WGS) entry which is preliminary data.</text>
</comment>
<reference evidence="2" key="1">
    <citation type="journal article" date="2019" name="Int. J. Syst. Evol. Microbiol.">
        <title>The Global Catalogue of Microorganisms (GCM) 10K type strain sequencing project: providing services to taxonomists for standard genome sequencing and annotation.</title>
        <authorList>
            <consortium name="The Broad Institute Genomics Platform"/>
            <consortium name="The Broad Institute Genome Sequencing Center for Infectious Disease"/>
            <person name="Wu L."/>
            <person name="Ma J."/>
        </authorList>
    </citation>
    <scope>NUCLEOTIDE SEQUENCE [LARGE SCALE GENOMIC DNA]</scope>
    <source>
        <strain evidence="2">JCM 17555</strain>
    </source>
</reference>
<evidence type="ECO:0000313" key="1">
    <source>
        <dbReference type="EMBL" id="GAA3960517.1"/>
    </source>
</evidence>
<dbReference type="EMBL" id="BAABBO010000009">
    <property type="protein sequence ID" value="GAA3960517.1"/>
    <property type="molecule type" value="Genomic_DNA"/>
</dbReference>
<organism evidence="1 2">
    <name type="scientific">Allohahella marinimesophila</name>
    <dbReference type="NCBI Taxonomy" id="1054972"/>
    <lineage>
        <taxon>Bacteria</taxon>
        <taxon>Pseudomonadati</taxon>
        <taxon>Pseudomonadota</taxon>
        <taxon>Gammaproteobacteria</taxon>
        <taxon>Oceanospirillales</taxon>
        <taxon>Hahellaceae</taxon>
        <taxon>Allohahella</taxon>
    </lineage>
</organism>
<proteinExistence type="predicted"/>
<sequence length="135" mass="13811">MPNDPPFPEPVTVVDFDGVELFELGFEAYGFNGVAGYDFSEADLAGVNFSIDQGASGSLAWIADGQGWGTGEAITFFWQSTQAPAGPGGLYSISNPTGSGAGAGPVPVATVVPEPLMPTLLITGLAAMALRRMIG</sequence>
<evidence type="ECO:0008006" key="3">
    <source>
        <dbReference type="Google" id="ProtNLM"/>
    </source>
</evidence>
<name>A0ABP7P6R2_9GAMM</name>
<keyword evidence="2" id="KW-1185">Reference proteome</keyword>
<accession>A0ABP7P6R2</accession>
<dbReference type="Proteomes" id="UP001501337">
    <property type="component" value="Unassembled WGS sequence"/>
</dbReference>
<gene>
    <name evidence="1" type="ORF">GCM10022278_18290</name>
</gene>
<protein>
    <recommendedName>
        <fullName evidence="3">PEP-CTERM sorting domain-containing protein</fullName>
    </recommendedName>
</protein>